<evidence type="ECO:0000313" key="2">
    <source>
        <dbReference type="Proteomes" id="UP000305654"/>
    </source>
</evidence>
<evidence type="ECO:0000313" key="1">
    <source>
        <dbReference type="EMBL" id="TLU74541.1"/>
    </source>
</evidence>
<dbReference type="AlphaFoldDB" id="A0A5R9JFU7"/>
<sequence>MVNAIRDGTSDWRISFHWTATGAEEEQAESLIVFGIAEEAVALEEANLSLGLAERRFSITSIAKTGLPFLLPLWMTSSDH</sequence>
<name>A0A5R9JFU7_9PROT</name>
<reference evidence="1 2" key="1">
    <citation type="submission" date="2019-05" db="EMBL/GenBank/DDBJ databases">
        <authorList>
            <person name="Pankratov T."/>
            <person name="Grouzdev D."/>
        </authorList>
    </citation>
    <scope>NUCLEOTIDE SEQUENCE [LARGE SCALE GENOMIC DNA]</scope>
    <source>
        <strain evidence="1 2">KEBCLARHB70R</strain>
    </source>
</reference>
<accession>A0A5R9JFU7</accession>
<dbReference type="EMBL" id="VCDI01000001">
    <property type="protein sequence ID" value="TLU74541.1"/>
    <property type="molecule type" value="Genomic_DNA"/>
</dbReference>
<protein>
    <submittedName>
        <fullName evidence="1">Uncharacterized protein</fullName>
    </submittedName>
</protein>
<dbReference type="RefSeq" id="WP_138324790.1">
    <property type="nucleotide sequence ID" value="NZ_VCDI01000001.1"/>
</dbReference>
<proteinExistence type="predicted"/>
<keyword evidence="2" id="KW-1185">Reference proteome</keyword>
<organism evidence="1 2">
    <name type="scientific">Lichenicoccus roseus</name>
    <dbReference type="NCBI Taxonomy" id="2683649"/>
    <lineage>
        <taxon>Bacteria</taxon>
        <taxon>Pseudomonadati</taxon>
        <taxon>Pseudomonadota</taxon>
        <taxon>Alphaproteobacteria</taxon>
        <taxon>Acetobacterales</taxon>
        <taxon>Acetobacteraceae</taxon>
        <taxon>Lichenicoccus</taxon>
    </lineage>
</organism>
<gene>
    <name evidence="1" type="ORF">FE263_05060</name>
</gene>
<dbReference type="Proteomes" id="UP000305654">
    <property type="component" value="Unassembled WGS sequence"/>
</dbReference>
<comment type="caution">
    <text evidence="1">The sequence shown here is derived from an EMBL/GenBank/DDBJ whole genome shotgun (WGS) entry which is preliminary data.</text>
</comment>